<dbReference type="AlphaFoldDB" id="A0A7R8UPA8"/>
<dbReference type="InParanoid" id="A0A7R8UPA8"/>
<name>A0A7R8UPA8_HERIL</name>
<reference evidence="1 2" key="1">
    <citation type="submission" date="2020-11" db="EMBL/GenBank/DDBJ databases">
        <authorList>
            <person name="Wallbank WR R."/>
            <person name="Pardo Diaz C."/>
            <person name="Kozak K."/>
            <person name="Martin S."/>
            <person name="Jiggins C."/>
            <person name="Moest M."/>
            <person name="Warren A I."/>
            <person name="Generalovic N T."/>
            <person name="Byers J.R.P. K."/>
            <person name="Montejo-Kovacevich G."/>
            <person name="Yen C E."/>
        </authorList>
    </citation>
    <scope>NUCLEOTIDE SEQUENCE [LARGE SCALE GENOMIC DNA]</scope>
</reference>
<organism evidence="1 2">
    <name type="scientific">Hermetia illucens</name>
    <name type="common">Black soldier fly</name>
    <dbReference type="NCBI Taxonomy" id="343691"/>
    <lineage>
        <taxon>Eukaryota</taxon>
        <taxon>Metazoa</taxon>
        <taxon>Ecdysozoa</taxon>
        <taxon>Arthropoda</taxon>
        <taxon>Hexapoda</taxon>
        <taxon>Insecta</taxon>
        <taxon>Pterygota</taxon>
        <taxon>Neoptera</taxon>
        <taxon>Endopterygota</taxon>
        <taxon>Diptera</taxon>
        <taxon>Brachycera</taxon>
        <taxon>Stratiomyomorpha</taxon>
        <taxon>Stratiomyidae</taxon>
        <taxon>Hermetiinae</taxon>
        <taxon>Hermetia</taxon>
    </lineage>
</organism>
<keyword evidence="2" id="KW-1185">Reference proteome</keyword>
<sequence length="88" mass="10025">MQRASLSRENACGIFTSLVVDDIFLKGESKSPCKQEGVQQRRVFCSVILVTAQLKVSERSEEHRQPTHRIDRYTPVYFVYVCIPSSAC</sequence>
<dbReference type="EMBL" id="LR899010">
    <property type="protein sequence ID" value="CAD7083602.1"/>
    <property type="molecule type" value="Genomic_DNA"/>
</dbReference>
<protein>
    <submittedName>
        <fullName evidence="1">Uncharacterized protein</fullName>
    </submittedName>
</protein>
<evidence type="ECO:0000313" key="2">
    <source>
        <dbReference type="Proteomes" id="UP000594454"/>
    </source>
</evidence>
<evidence type="ECO:0000313" key="1">
    <source>
        <dbReference type="EMBL" id="CAD7083602.1"/>
    </source>
</evidence>
<proteinExistence type="predicted"/>
<dbReference type="Proteomes" id="UP000594454">
    <property type="component" value="Chromosome 2"/>
</dbReference>
<gene>
    <name evidence="1" type="ORF">HERILL_LOCUS6551</name>
</gene>
<accession>A0A7R8UPA8</accession>